<protein>
    <submittedName>
        <fullName evidence="1">Glyoxalase</fullName>
    </submittedName>
</protein>
<evidence type="ECO:0000313" key="1">
    <source>
        <dbReference type="EMBL" id="QNM86026.1"/>
    </source>
</evidence>
<organism evidence="1 2">
    <name type="scientific">Polaribacter pectinis</name>
    <dbReference type="NCBI Taxonomy" id="2738844"/>
    <lineage>
        <taxon>Bacteria</taxon>
        <taxon>Pseudomonadati</taxon>
        <taxon>Bacteroidota</taxon>
        <taxon>Flavobacteriia</taxon>
        <taxon>Flavobacteriales</taxon>
        <taxon>Flavobacteriaceae</taxon>
    </lineage>
</organism>
<accession>A0A7G9LBM7</accession>
<evidence type="ECO:0000313" key="2">
    <source>
        <dbReference type="Proteomes" id="UP000515808"/>
    </source>
</evidence>
<dbReference type="KEGG" id="ppec:H9W90_02610"/>
<sequence length="123" mass="14480">MNKERPVLSGLVNKGTSETEEFQNKTLRPVIKMQHQLLISSFKNYLLKRKIDFPALSEQKRRGRVAAIFKTDNNYKNFTLGLIIAHFSMEEFEFYKPVSSEINRRILQIITKRIQDSFQEILS</sequence>
<keyword evidence="2" id="KW-1185">Reference proteome</keyword>
<proteinExistence type="predicted"/>
<dbReference type="AlphaFoldDB" id="A0A7G9LBM7"/>
<dbReference type="EMBL" id="CP060695">
    <property type="protein sequence ID" value="QNM86026.1"/>
    <property type="molecule type" value="Genomic_DNA"/>
</dbReference>
<dbReference type="RefSeq" id="WP_187482917.1">
    <property type="nucleotide sequence ID" value="NZ_CP060695.1"/>
</dbReference>
<dbReference type="Proteomes" id="UP000515808">
    <property type="component" value="Chromosome"/>
</dbReference>
<reference evidence="1 2" key="1">
    <citation type="submission" date="2020-08" db="EMBL/GenBank/DDBJ databases">
        <title>Polaribacter sp. L12M9 isolated from gut of the Korean scallop.</title>
        <authorList>
            <person name="Jeong Y.S."/>
        </authorList>
    </citation>
    <scope>NUCLEOTIDE SEQUENCE [LARGE SCALE GENOMIC DNA]</scope>
    <source>
        <strain evidence="1 2">L12M9</strain>
    </source>
</reference>
<name>A0A7G9LBM7_9FLAO</name>
<gene>
    <name evidence="1" type="ORF">H9W90_02610</name>
</gene>